<dbReference type="Pfam" id="PF13424">
    <property type="entry name" value="TPR_12"/>
    <property type="match status" value="1"/>
</dbReference>
<organism evidence="3">
    <name type="scientific">hydrothermal vent metagenome</name>
    <dbReference type="NCBI Taxonomy" id="652676"/>
    <lineage>
        <taxon>unclassified sequences</taxon>
        <taxon>metagenomes</taxon>
        <taxon>ecological metagenomes</taxon>
    </lineage>
</organism>
<dbReference type="PROSITE" id="PS50005">
    <property type="entry name" value="TPR"/>
    <property type="match status" value="5"/>
</dbReference>
<dbReference type="PANTHER" id="PTHR44943">
    <property type="entry name" value="CELLULOSE SYNTHASE OPERON PROTEIN C"/>
    <property type="match status" value="1"/>
</dbReference>
<dbReference type="EMBL" id="UOFP01000213">
    <property type="protein sequence ID" value="VAW88267.1"/>
    <property type="molecule type" value="Genomic_DNA"/>
</dbReference>
<accession>A0A3B0ZLR8</accession>
<dbReference type="InterPro" id="IPR051685">
    <property type="entry name" value="Ycf3/AcsC/BcsC/TPR_MFPF"/>
</dbReference>
<evidence type="ECO:0000313" key="3">
    <source>
        <dbReference type="EMBL" id="VAW88267.1"/>
    </source>
</evidence>
<evidence type="ECO:0000256" key="1">
    <source>
        <dbReference type="ARBA" id="ARBA00022737"/>
    </source>
</evidence>
<proteinExistence type="predicted"/>
<gene>
    <name evidence="3" type="ORF">MNBD_GAMMA18-1048</name>
</gene>
<dbReference type="Pfam" id="PF13469">
    <property type="entry name" value="Sulfotransfer_3"/>
    <property type="match status" value="1"/>
</dbReference>
<keyword evidence="2" id="KW-0802">TPR repeat</keyword>
<keyword evidence="1" id="KW-0677">Repeat</keyword>
<dbReference type="InterPro" id="IPR011990">
    <property type="entry name" value="TPR-like_helical_dom_sf"/>
</dbReference>
<sequence>MNTLSRYHIDQLMRETVALHQAGNLQQAEAGYRSVLKLASKNADALHLLGVLLHQNGNHKGAAKLISKAIKQRPNDPLFHFNFGNTLKAAGKEKEAVFSFKRSLRLDPQQTPAWVNLASQLYSLGQYDEALNALDKALSITPNDTIALNQQGVALLEKHQWQAAVQSFKKALAISPDDSKVLINLCNTLVKHFQLEDAEPYLNQLQKLKLNTPEEYRGLFLVYFLQNNFEKANQQLEQGLAVNPDDPLLKTYQTFILSAHGDNEQAGKVLEAIVMQHPDQSSAWYKLSTNQKVSIDTPLYKQLLLALKKVAQSHNPCQLYFAAGNIFNDNQQYQPAFDAYQKANALAALEHNYDEEQYFARVTEIQKHFPAPLTPLSAEKEPSVTPILILAPPRSGTTLIEQILGSHPMVSSRGENHALSSSFIQAYPSPPQEHDSNEQQIKQFQGFADRYINNLITPTESAPFVTDKSLENHRYLGLIASSMPHTKIIYCRRSPLDVAISNYFIQFDDPQMGFSSDLATIGRYINHYQNIMLHWIEQLPIEIHIVDYATLIEQQKEQTSALLNYCDLPWDDACMAFHKRKNVVFTSSNIQVRQTIYNKSLERWIPYAKQLKPLVDVLAESPLNQATVEHYYAVLKKL</sequence>
<dbReference type="PANTHER" id="PTHR44943:SF8">
    <property type="entry name" value="TPR REPEAT-CONTAINING PROTEIN MJ0263"/>
    <property type="match status" value="1"/>
</dbReference>
<name>A0A3B0ZLR8_9ZZZZ</name>
<dbReference type="Gene3D" id="1.25.40.10">
    <property type="entry name" value="Tetratricopeptide repeat domain"/>
    <property type="match status" value="3"/>
</dbReference>
<dbReference type="PROSITE" id="PS50293">
    <property type="entry name" value="TPR_REGION"/>
    <property type="match status" value="1"/>
</dbReference>
<evidence type="ECO:0000256" key="2">
    <source>
        <dbReference type="ARBA" id="ARBA00022803"/>
    </source>
</evidence>
<dbReference type="InterPro" id="IPR027417">
    <property type="entry name" value="P-loop_NTPase"/>
</dbReference>
<protein>
    <recommendedName>
        <fullName evidence="4">TPR domain protein</fullName>
    </recommendedName>
</protein>
<dbReference type="SMART" id="SM00028">
    <property type="entry name" value="TPR"/>
    <property type="match status" value="8"/>
</dbReference>
<dbReference type="SUPFAM" id="SSF48452">
    <property type="entry name" value="TPR-like"/>
    <property type="match status" value="1"/>
</dbReference>
<dbReference type="AlphaFoldDB" id="A0A3B0ZLR8"/>
<dbReference type="SUPFAM" id="SSF52540">
    <property type="entry name" value="P-loop containing nucleoside triphosphate hydrolases"/>
    <property type="match status" value="1"/>
</dbReference>
<evidence type="ECO:0008006" key="4">
    <source>
        <dbReference type="Google" id="ProtNLM"/>
    </source>
</evidence>
<dbReference type="Pfam" id="PF14559">
    <property type="entry name" value="TPR_19"/>
    <property type="match status" value="2"/>
</dbReference>
<dbReference type="Gene3D" id="3.40.50.300">
    <property type="entry name" value="P-loop containing nucleotide triphosphate hydrolases"/>
    <property type="match status" value="1"/>
</dbReference>
<reference evidence="3" key="1">
    <citation type="submission" date="2018-06" db="EMBL/GenBank/DDBJ databases">
        <authorList>
            <person name="Zhirakovskaya E."/>
        </authorList>
    </citation>
    <scope>NUCLEOTIDE SEQUENCE</scope>
</reference>
<dbReference type="InterPro" id="IPR019734">
    <property type="entry name" value="TPR_rpt"/>
</dbReference>